<dbReference type="InterPro" id="IPR002035">
    <property type="entry name" value="VWF_A"/>
</dbReference>
<feature type="region of interest" description="Disordered" evidence="2">
    <location>
        <begin position="1106"/>
        <end position="1137"/>
    </location>
</feature>
<feature type="chain" id="PRO_5039911457" evidence="3">
    <location>
        <begin position="21"/>
        <end position="1166"/>
    </location>
</feature>
<dbReference type="OMA" id="YDECENS"/>
<evidence type="ECO:0000259" key="4">
    <source>
        <dbReference type="PROSITE" id="PS50234"/>
    </source>
</evidence>
<dbReference type="Gene3D" id="3.40.50.410">
    <property type="entry name" value="von Willebrand factor, type A domain"/>
    <property type="match status" value="1"/>
</dbReference>
<dbReference type="AlphaFoldDB" id="A0A9J7L745"/>
<keyword evidence="5" id="KW-1185">Reference proteome</keyword>
<evidence type="ECO:0000256" key="3">
    <source>
        <dbReference type="SAM" id="SignalP"/>
    </source>
</evidence>
<accession>A0A9J7L745</accession>
<evidence type="ECO:0000313" key="6">
    <source>
        <dbReference type="RefSeq" id="XP_035677201.1"/>
    </source>
</evidence>
<reference evidence="6" key="2">
    <citation type="submission" date="2025-08" db="UniProtKB">
        <authorList>
            <consortium name="RefSeq"/>
        </authorList>
    </citation>
    <scope>IDENTIFICATION</scope>
    <source>
        <strain evidence="6">S238N-H82</strain>
        <tissue evidence="6">Testes</tissue>
    </source>
</reference>
<dbReference type="InterPro" id="IPR051173">
    <property type="entry name" value="Ca_channel_alpha-2/delta"/>
</dbReference>
<dbReference type="PROSITE" id="PS50234">
    <property type="entry name" value="VWFA"/>
    <property type="match status" value="1"/>
</dbReference>
<dbReference type="GeneID" id="118416224"/>
<sequence>MVAKAVLLVYLAALWSPSRGDLSTAPITTDWIPRVSSKMTTFAESQTGALQLVQEYDDNLSFTQTPIDGETQLHLLTQAAGDRLKKCREILERNKAEIEASHAQGPTGGAPASDCCDNLGQLEYDPRFLQRIVNDTCATFTAGAGDNTVRTSVYDTMKSNIHEMSGVTWQYYGAKDGEYHQFPKNDRSCGGSAHIFKNWYVSAASPKKKNVVIVIDVSKSMETANRIDLAKQAALTVLDTLTARDWAGVVSFSDNPETPVGCLGESLGEANLGNIDIMRDFINSRSPKLFTYYAKAFEKAFDIFYKAKQDKPEQFYDSNNVIIFLTDGEPTDAENVLDQITEGQDRMSRSVHIFTYGLGNSLQTAVSGWCDAPNGQCSRSSKGFLDDFFSAIAGNKDGIPALDFLATIADLNNMQISNAVTWTNENCEQDTYGPCFDSNRDPQGVGPPGRTDSVGDGEGDRLMTMMGSYYDFFQSEPEPTFSVPTKDEHLGLTITAAIRTMDTTSTFFGVTAVDISMDVVFNEIVNFNLGTYSHAFLVDREDGRVLLHRELPKPMEWPSEPTFLHLSAMQGALEDDEVTKILNGESGSSYHNNVKVPVTRGSAQSDGVITVEKAATFYYEPIPDTKYSVVLCLFDEDSTITVPVSVNPMNSTESLFHRLDLLDQNADVCSLYGNYATLDGSTIMFPPEAYSDPIGYLSSLETSEDVANIEQFLNDITGSVENPGLLDGVRTDVILTAAIEQFWRENDAESVWRYVGTRNGMFRIFPGITVDRRYDPTQQTWYKRALSRPGDYTFSRPVPSPFGGGNMVTISRVIAHTGTQQILGVIAADIIERQYYSLLYSEIPECLSAEFECFLLDDSGYFIELPTSPNMEHDHLTDRFPWLAKELVARGEFLTPGWCNSYVTQNSQLFYDTSGFTGLEVTTGPTCTQFSMYPVSNTNTFLLVLHNRQTTNCDDSQRQDCSCDEVCDTCDANVQSVCQCPCSCAWENEACSSGFLGVLTDIPCPPPRGVPSSQGAGQTNTPPPYQPGSGIQDCPVMCSAQSDRATCEALPHCGWCEELDFPVCKETCSPTTPEPTTTAATTTAETTLAPTTDVTTTTETTLVPTTDVTTTPETTLAPTTDVTTTAESPTTTEDSTTIAGITTPDPFLLGMVQIFCLLRLHSVKSE</sequence>
<evidence type="ECO:0000256" key="2">
    <source>
        <dbReference type="SAM" id="MobiDB-lite"/>
    </source>
</evidence>
<feature type="signal peptide" evidence="3">
    <location>
        <begin position="1"/>
        <end position="20"/>
    </location>
</feature>
<dbReference type="InterPro" id="IPR036465">
    <property type="entry name" value="vWFA_dom_sf"/>
</dbReference>
<dbReference type="Gene3D" id="3.30.450.20">
    <property type="entry name" value="PAS domain"/>
    <property type="match status" value="2"/>
</dbReference>
<gene>
    <name evidence="6" type="primary">LOC118416224</name>
</gene>
<dbReference type="GO" id="GO:0005891">
    <property type="term" value="C:voltage-gated calcium channel complex"/>
    <property type="evidence" value="ECO:0000318"/>
    <property type="project" value="GO_Central"/>
</dbReference>
<dbReference type="KEGG" id="bfo:118416224"/>
<evidence type="ECO:0000256" key="1">
    <source>
        <dbReference type="ARBA" id="ARBA00007060"/>
    </source>
</evidence>
<keyword evidence="3" id="KW-0732">Signal</keyword>
<dbReference type="CDD" id="cd18773">
    <property type="entry name" value="PDC1_HK_sensor"/>
    <property type="match status" value="1"/>
</dbReference>
<feature type="region of interest" description="Disordered" evidence="2">
    <location>
        <begin position="436"/>
        <end position="457"/>
    </location>
</feature>
<feature type="domain" description="VWFA" evidence="4">
    <location>
        <begin position="210"/>
        <end position="420"/>
    </location>
</feature>
<comment type="similarity">
    <text evidence="1">Belongs to the calcium channel subunit alpha-2/delta family.</text>
</comment>
<dbReference type="GO" id="GO:0005245">
    <property type="term" value="F:voltage-gated calcium channel activity"/>
    <property type="evidence" value="ECO:0000318"/>
    <property type="project" value="GO_Central"/>
</dbReference>
<dbReference type="Pfam" id="PF13519">
    <property type="entry name" value="VWA_2"/>
    <property type="match status" value="1"/>
</dbReference>
<dbReference type="PANTHER" id="PTHR10166">
    <property type="entry name" value="VOLTAGE-DEPENDENT CALCIUM CHANNEL SUBUNIT ALPHA-2/DELTA-RELATED"/>
    <property type="match status" value="1"/>
</dbReference>
<dbReference type="PANTHER" id="PTHR10166:SF66">
    <property type="entry name" value="VWFA AND CACHE DOMAIN-CONTAINING PROTEIN CG16868"/>
    <property type="match status" value="1"/>
</dbReference>
<name>A0A9J7L745_BRAFL</name>
<dbReference type="FunFam" id="3.30.450.20:FF:000024">
    <property type="entry name" value="VWFA and cache domain-containing protein 1"/>
    <property type="match status" value="1"/>
</dbReference>
<dbReference type="RefSeq" id="XP_035677201.1">
    <property type="nucleotide sequence ID" value="XM_035821308.1"/>
</dbReference>
<dbReference type="FunFam" id="3.30.450.20:FF:000531">
    <property type="entry name" value="Uncharacterized protein"/>
    <property type="match status" value="1"/>
</dbReference>
<reference evidence="5" key="1">
    <citation type="journal article" date="2020" name="Nat. Ecol. Evol.">
        <title>Deeply conserved synteny resolves early events in vertebrate evolution.</title>
        <authorList>
            <person name="Simakov O."/>
            <person name="Marletaz F."/>
            <person name="Yue J.X."/>
            <person name="O'Connell B."/>
            <person name="Jenkins J."/>
            <person name="Brandt A."/>
            <person name="Calef R."/>
            <person name="Tung C.H."/>
            <person name="Huang T.K."/>
            <person name="Schmutz J."/>
            <person name="Satoh N."/>
            <person name="Yu J.K."/>
            <person name="Putnam N.H."/>
            <person name="Green R.E."/>
            <person name="Rokhsar D.S."/>
        </authorList>
    </citation>
    <scope>NUCLEOTIDE SEQUENCE [LARGE SCALE GENOMIC DNA]</scope>
    <source>
        <strain evidence="5">S238N-H82</strain>
    </source>
</reference>
<organism evidence="5 6">
    <name type="scientific">Branchiostoma floridae</name>
    <name type="common">Florida lancelet</name>
    <name type="synonym">Amphioxus</name>
    <dbReference type="NCBI Taxonomy" id="7739"/>
    <lineage>
        <taxon>Eukaryota</taxon>
        <taxon>Metazoa</taxon>
        <taxon>Chordata</taxon>
        <taxon>Cephalochordata</taxon>
        <taxon>Leptocardii</taxon>
        <taxon>Amphioxiformes</taxon>
        <taxon>Branchiostomatidae</taxon>
        <taxon>Branchiostoma</taxon>
    </lineage>
</organism>
<dbReference type="Proteomes" id="UP000001554">
    <property type="component" value="Chromosome 5"/>
</dbReference>
<proteinExistence type="inferred from homology"/>
<dbReference type="SUPFAM" id="SSF53300">
    <property type="entry name" value="vWA-like"/>
    <property type="match status" value="1"/>
</dbReference>
<dbReference type="SMART" id="SM00327">
    <property type="entry name" value="VWA"/>
    <property type="match status" value="1"/>
</dbReference>
<protein>
    <submittedName>
        <fullName evidence="6">VWFA and cache domain-containing protein 1-like</fullName>
    </submittedName>
</protein>
<dbReference type="OrthoDB" id="2150145at2759"/>
<evidence type="ECO:0000313" key="5">
    <source>
        <dbReference type="Proteomes" id="UP000001554"/>
    </source>
</evidence>